<dbReference type="AlphaFoldDB" id="A0AAD7GJJ9"/>
<dbReference type="EMBL" id="JARKIE010000029">
    <property type="protein sequence ID" value="KAJ7697728.1"/>
    <property type="molecule type" value="Genomic_DNA"/>
</dbReference>
<dbReference type="Gene3D" id="1.10.443.10">
    <property type="entry name" value="Intergrase catalytic core"/>
    <property type="match status" value="1"/>
</dbReference>
<dbReference type="InterPro" id="IPR010998">
    <property type="entry name" value="Integrase_recombinase_N"/>
</dbReference>
<accession>A0AAD7GJJ9</accession>
<dbReference type="GO" id="GO:0006310">
    <property type="term" value="P:DNA recombination"/>
    <property type="evidence" value="ECO:0007669"/>
    <property type="project" value="UniProtKB-KW"/>
</dbReference>
<sequence>MGLQSRQRTGRGLYELNTSPLRPRCSAEERIFQWRGVNIPLPSIIDDPIIRFLAGAASRASLRDTGGYGAGLRKFHLFCDIFSIPETARLPASFELLHSFALWAATDPTMVAPSVLGDTPFEPVSVDTVNKYLSAVRAWHIAQGWPPPLTEADLDRIAWSLRGLRNLQGNRRKHPVRPPITLAMMRVLRLVLDLDDPFDACIWAMATCAFWGMMRFGEVSVTSRLAFDPAKNLTRKGVFFGYDLDNNPYARLDLPAAKTAQAGEIQSVIIVPQGDLFPLAALRNLARVVPAGPLDPLFSWRDSKGAIRPMVKTAAIQRINNILGAWGWGTAFGHSFRIGGTSFYLAKGVNPEIVRLAGRWKSLAYEAYIRAFEQITSRHLAGLA</sequence>
<dbReference type="GO" id="GO:0015074">
    <property type="term" value="P:DNA integration"/>
    <property type="evidence" value="ECO:0007669"/>
    <property type="project" value="InterPro"/>
</dbReference>
<dbReference type="Gene3D" id="1.10.150.130">
    <property type="match status" value="1"/>
</dbReference>
<keyword evidence="1" id="KW-0238">DNA-binding</keyword>
<dbReference type="InterPro" id="IPR052925">
    <property type="entry name" value="Phage_Integrase-like_Recomb"/>
</dbReference>
<dbReference type="PANTHER" id="PTHR34605">
    <property type="entry name" value="PHAGE_INTEGRASE DOMAIN-CONTAINING PROTEIN"/>
    <property type="match status" value="1"/>
</dbReference>
<name>A0AAD7GJJ9_MYCRO</name>
<dbReference type="SUPFAM" id="SSF47823">
    <property type="entry name" value="lambda integrase-like, N-terminal domain"/>
    <property type="match status" value="1"/>
</dbReference>
<evidence type="ECO:0000313" key="3">
    <source>
        <dbReference type="EMBL" id="KAJ7697728.1"/>
    </source>
</evidence>
<keyword evidence="2" id="KW-0233">DNA recombination</keyword>
<organism evidence="3 4">
    <name type="scientific">Mycena rosella</name>
    <name type="common">Pink bonnet</name>
    <name type="synonym">Agaricus rosellus</name>
    <dbReference type="NCBI Taxonomy" id="1033263"/>
    <lineage>
        <taxon>Eukaryota</taxon>
        <taxon>Fungi</taxon>
        <taxon>Dikarya</taxon>
        <taxon>Basidiomycota</taxon>
        <taxon>Agaricomycotina</taxon>
        <taxon>Agaricomycetes</taxon>
        <taxon>Agaricomycetidae</taxon>
        <taxon>Agaricales</taxon>
        <taxon>Marasmiineae</taxon>
        <taxon>Mycenaceae</taxon>
        <taxon>Mycena</taxon>
    </lineage>
</organism>
<proteinExistence type="predicted"/>
<dbReference type="GO" id="GO:0003677">
    <property type="term" value="F:DNA binding"/>
    <property type="evidence" value="ECO:0007669"/>
    <property type="project" value="UniProtKB-KW"/>
</dbReference>
<dbReference type="PANTHER" id="PTHR34605:SF3">
    <property type="entry name" value="P CELL-TYPE AGGLUTINATION PROTEIN MAP4-LIKE-RELATED"/>
    <property type="match status" value="1"/>
</dbReference>
<gene>
    <name evidence="3" type="ORF">B0H17DRAFT_928198</name>
</gene>
<evidence type="ECO:0000256" key="1">
    <source>
        <dbReference type="ARBA" id="ARBA00023125"/>
    </source>
</evidence>
<evidence type="ECO:0000256" key="2">
    <source>
        <dbReference type="ARBA" id="ARBA00023172"/>
    </source>
</evidence>
<evidence type="ECO:0008006" key="5">
    <source>
        <dbReference type="Google" id="ProtNLM"/>
    </source>
</evidence>
<dbReference type="InterPro" id="IPR011010">
    <property type="entry name" value="DNA_brk_join_enz"/>
</dbReference>
<evidence type="ECO:0000313" key="4">
    <source>
        <dbReference type="Proteomes" id="UP001221757"/>
    </source>
</evidence>
<dbReference type="InterPro" id="IPR013762">
    <property type="entry name" value="Integrase-like_cat_sf"/>
</dbReference>
<dbReference type="SUPFAM" id="SSF56349">
    <property type="entry name" value="DNA breaking-rejoining enzymes"/>
    <property type="match status" value="1"/>
</dbReference>
<protein>
    <recommendedName>
        <fullName evidence="5">DNA breaking-rejoining enzyme</fullName>
    </recommendedName>
</protein>
<dbReference type="Proteomes" id="UP001221757">
    <property type="component" value="Unassembled WGS sequence"/>
</dbReference>
<keyword evidence="4" id="KW-1185">Reference proteome</keyword>
<comment type="caution">
    <text evidence="3">The sequence shown here is derived from an EMBL/GenBank/DDBJ whole genome shotgun (WGS) entry which is preliminary data.</text>
</comment>
<reference evidence="3" key="1">
    <citation type="submission" date="2023-03" db="EMBL/GenBank/DDBJ databases">
        <title>Massive genome expansion in bonnet fungi (Mycena s.s.) driven by repeated elements and novel gene families across ecological guilds.</title>
        <authorList>
            <consortium name="Lawrence Berkeley National Laboratory"/>
            <person name="Harder C.B."/>
            <person name="Miyauchi S."/>
            <person name="Viragh M."/>
            <person name="Kuo A."/>
            <person name="Thoen E."/>
            <person name="Andreopoulos B."/>
            <person name="Lu D."/>
            <person name="Skrede I."/>
            <person name="Drula E."/>
            <person name="Henrissat B."/>
            <person name="Morin E."/>
            <person name="Kohler A."/>
            <person name="Barry K."/>
            <person name="LaButti K."/>
            <person name="Morin E."/>
            <person name="Salamov A."/>
            <person name="Lipzen A."/>
            <person name="Mereny Z."/>
            <person name="Hegedus B."/>
            <person name="Baldrian P."/>
            <person name="Stursova M."/>
            <person name="Weitz H."/>
            <person name="Taylor A."/>
            <person name="Grigoriev I.V."/>
            <person name="Nagy L.G."/>
            <person name="Martin F."/>
            <person name="Kauserud H."/>
        </authorList>
    </citation>
    <scope>NUCLEOTIDE SEQUENCE</scope>
    <source>
        <strain evidence="3">CBHHK067</strain>
    </source>
</reference>